<reference evidence="1 2" key="1">
    <citation type="submission" date="2017-10" db="EMBL/GenBank/DDBJ databases">
        <title>The draft genome sequence of Lewinella nigricans NBRC 102662.</title>
        <authorList>
            <person name="Wang K."/>
        </authorList>
    </citation>
    <scope>NUCLEOTIDE SEQUENCE [LARGE SCALE GENOMIC DNA]</scope>
    <source>
        <strain evidence="1 2">NBRC 102662</strain>
    </source>
</reference>
<dbReference type="RefSeq" id="WP_099150466.1">
    <property type="nucleotide sequence ID" value="NZ_PDUD01000018.1"/>
</dbReference>
<gene>
    <name evidence="1" type="ORF">CRP01_11760</name>
</gene>
<dbReference type="OrthoDB" id="1099889at2"/>
<sequence>MNKPKKSLQISAVNSNFEREPLRHPFGFKGSAMTNVWQIIAKLEEANGTAKIGLGTQNVLWSDSRVFAAHSENGGNALMYAITERALQMIKGQTFSDPISMLDEILPEVLAYGKEITGLNSLRKTFALNALVPVDNAAWLLYAAINGIDSYDNMVPSEYRPGLSARHDKVISIPALGYGTSMETIKGLADRGFFIMKIKIGAPGDQKTMLEKDKAFLKGIHETIGHYETPHSPNGKIPYYFDANGRYESQDTLHRFLDYAEQIGALDQIAVLEEPFGEHNHDSVSSLTARGPRVAADESAHTDEDAISRIEQGYNSIAVKAIAKTMSMTMKIAQAAYERNVPCFCADLTVNPILVDWNKMVAARLPAFPGWNMGMQETNGWQNYRDWEEMLSHHPQPNADWVPSRDGLYDTGAAFNRKSGGIFAESEYYKGLV</sequence>
<dbReference type="Proteomes" id="UP000223913">
    <property type="component" value="Unassembled WGS sequence"/>
</dbReference>
<protein>
    <submittedName>
        <fullName evidence="1">L-alanine-DL-glutamate epimerase</fullName>
    </submittedName>
</protein>
<keyword evidence="2" id="KW-1185">Reference proteome</keyword>
<evidence type="ECO:0000313" key="1">
    <source>
        <dbReference type="EMBL" id="PHN06482.1"/>
    </source>
</evidence>
<dbReference type="AlphaFoldDB" id="A0A2D0NDA7"/>
<name>A0A2D0NDA7_FLAN2</name>
<comment type="caution">
    <text evidence="1">The sequence shown here is derived from an EMBL/GenBank/DDBJ whole genome shotgun (WGS) entry which is preliminary data.</text>
</comment>
<dbReference type="EMBL" id="PDUD01000018">
    <property type="protein sequence ID" value="PHN06482.1"/>
    <property type="molecule type" value="Genomic_DNA"/>
</dbReference>
<dbReference type="InterPro" id="IPR036849">
    <property type="entry name" value="Enolase-like_C_sf"/>
</dbReference>
<dbReference type="SUPFAM" id="SSF51604">
    <property type="entry name" value="Enolase C-terminal domain-like"/>
    <property type="match status" value="1"/>
</dbReference>
<organism evidence="1 2">
    <name type="scientific">Flavilitoribacter nigricans (strain ATCC 23147 / DSM 23189 / NBRC 102662 / NCIMB 1420 / SS-2)</name>
    <name type="common">Lewinella nigricans</name>
    <dbReference type="NCBI Taxonomy" id="1122177"/>
    <lineage>
        <taxon>Bacteria</taxon>
        <taxon>Pseudomonadati</taxon>
        <taxon>Bacteroidota</taxon>
        <taxon>Saprospiria</taxon>
        <taxon>Saprospirales</taxon>
        <taxon>Lewinellaceae</taxon>
        <taxon>Flavilitoribacter</taxon>
    </lineage>
</organism>
<dbReference type="Gene3D" id="3.20.20.120">
    <property type="entry name" value="Enolase-like C-terminal domain"/>
    <property type="match status" value="1"/>
</dbReference>
<proteinExistence type="predicted"/>
<evidence type="ECO:0000313" key="2">
    <source>
        <dbReference type="Proteomes" id="UP000223913"/>
    </source>
</evidence>
<accession>A0A2D0NDA7</accession>